<feature type="DNA-binding region" description="H-T-H motif" evidence="4">
    <location>
        <begin position="59"/>
        <end position="78"/>
    </location>
</feature>
<dbReference type="InterPro" id="IPR050109">
    <property type="entry name" value="HTH-type_TetR-like_transc_reg"/>
</dbReference>
<comment type="caution">
    <text evidence="7">The sequence shown here is derived from an EMBL/GenBank/DDBJ whole genome shotgun (WGS) entry which is preliminary data.</text>
</comment>
<evidence type="ECO:0000256" key="5">
    <source>
        <dbReference type="SAM" id="MobiDB-lite"/>
    </source>
</evidence>
<dbReference type="GO" id="GO:0003700">
    <property type="term" value="F:DNA-binding transcription factor activity"/>
    <property type="evidence" value="ECO:0007669"/>
    <property type="project" value="TreeGrafter"/>
</dbReference>
<dbReference type="Pfam" id="PF00440">
    <property type="entry name" value="TetR_N"/>
    <property type="match status" value="1"/>
</dbReference>
<evidence type="ECO:0000256" key="4">
    <source>
        <dbReference type="PROSITE-ProRule" id="PRU00335"/>
    </source>
</evidence>
<evidence type="ECO:0000259" key="6">
    <source>
        <dbReference type="PROSITE" id="PS50977"/>
    </source>
</evidence>
<keyword evidence="8" id="KW-1185">Reference proteome</keyword>
<dbReference type="InterPro" id="IPR036271">
    <property type="entry name" value="Tet_transcr_reg_TetR-rel_C_sf"/>
</dbReference>
<dbReference type="NCBIfam" id="NF041196">
    <property type="entry name" value="ScbR_bind_reg"/>
    <property type="match status" value="1"/>
</dbReference>
<dbReference type="SUPFAM" id="SSF46689">
    <property type="entry name" value="Homeodomain-like"/>
    <property type="match status" value="1"/>
</dbReference>
<dbReference type="Proteomes" id="UP000280008">
    <property type="component" value="Unassembled WGS sequence"/>
</dbReference>
<evidence type="ECO:0000313" key="7">
    <source>
        <dbReference type="EMBL" id="RKR75639.1"/>
    </source>
</evidence>
<evidence type="ECO:0000313" key="8">
    <source>
        <dbReference type="Proteomes" id="UP000280008"/>
    </source>
</evidence>
<dbReference type="Gene3D" id="1.10.357.10">
    <property type="entry name" value="Tetracycline Repressor, domain 2"/>
    <property type="match status" value="1"/>
</dbReference>
<proteinExistence type="predicted"/>
<gene>
    <name evidence="7" type="ORF">C8E83_2787</name>
</gene>
<name>A0A495IIN0_9MICO</name>
<dbReference type="AlphaFoldDB" id="A0A495IIN0"/>
<dbReference type="PRINTS" id="PR00455">
    <property type="entry name" value="HTHTETR"/>
</dbReference>
<dbReference type="PROSITE" id="PS01081">
    <property type="entry name" value="HTH_TETR_1"/>
    <property type="match status" value="1"/>
</dbReference>
<dbReference type="InterPro" id="IPR047923">
    <property type="entry name" value="ArpA-like"/>
</dbReference>
<dbReference type="InterPro" id="IPR009057">
    <property type="entry name" value="Homeodomain-like_sf"/>
</dbReference>
<organism evidence="7 8">
    <name type="scientific">Frondihabitans australicus</name>
    <dbReference type="NCBI Taxonomy" id="386892"/>
    <lineage>
        <taxon>Bacteria</taxon>
        <taxon>Bacillati</taxon>
        <taxon>Actinomycetota</taxon>
        <taxon>Actinomycetes</taxon>
        <taxon>Micrococcales</taxon>
        <taxon>Microbacteriaceae</taxon>
        <taxon>Frondihabitans</taxon>
    </lineage>
</organism>
<feature type="compositionally biased region" description="Polar residues" evidence="5">
    <location>
        <begin position="8"/>
        <end position="19"/>
    </location>
</feature>
<dbReference type="InterPro" id="IPR054126">
    <property type="entry name" value="CprB_TetR_C"/>
</dbReference>
<evidence type="ECO:0000256" key="2">
    <source>
        <dbReference type="ARBA" id="ARBA00023125"/>
    </source>
</evidence>
<dbReference type="PANTHER" id="PTHR30055:SF234">
    <property type="entry name" value="HTH-TYPE TRANSCRIPTIONAL REGULATOR BETI"/>
    <property type="match status" value="1"/>
</dbReference>
<dbReference type="InterPro" id="IPR001647">
    <property type="entry name" value="HTH_TetR"/>
</dbReference>
<accession>A0A495IIN0</accession>
<dbReference type="PANTHER" id="PTHR30055">
    <property type="entry name" value="HTH-TYPE TRANSCRIPTIONAL REGULATOR RUTR"/>
    <property type="match status" value="1"/>
</dbReference>
<dbReference type="InterPro" id="IPR023772">
    <property type="entry name" value="DNA-bd_HTH_TetR-type_CS"/>
</dbReference>
<evidence type="ECO:0000256" key="1">
    <source>
        <dbReference type="ARBA" id="ARBA00023015"/>
    </source>
</evidence>
<sequence length="237" mass="25487">MDGGVIMTTESRVPSRSTPPSGPTASGRRPSQERAQATRAAVLLAAASVFAERGYARTTLDVVALEAGVTKGALYFHFASKHDLANAVIAEQTRVMREGADEILAGDASAIETLILLVAAYTERMVREVVVAAGVKLITEEIVAALDIVEPYEEWDSIYTGLLERAIVEGDLRPDIDCAALSHYIIGAYTGVQQVSNSLTQRADLPQRVAEMWRFLLPGVVPTERLEAVLALPALAR</sequence>
<evidence type="ECO:0000256" key="3">
    <source>
        <dbReference type="ARBA" id="ARBA00023163"/>
    </source>
</evidence>
<reference evidence="7 8" key="1">
    <citation type="submission" date="2018-10" db="EMBL/GenBank/DDBJ databases">
        <title>Sequencing the genomes of 1000 actinobacteria strains.</title>
        <authorList>
            <person name="Klenk H.-P."/>
        </authorList>
    </citation>
    <scope>NUCLEOTIDE SEQUENCE [LARGE SCALE GENOMIC DNA]</scope>
    <source>
        <strain evidence="7 8">DSM 17894</strain>
    </source>
</reference>
<dbReference type="SUPFAM" id="SSF48498">
    <property type="entry name" value="Tetracyclin repressor-like, C-terminal domain"/>
    <property type="match status" value="1"/>
</dbReference>
<keyword evidence="1" id="KW-0805">Transcription regulation</keyword>
<protein>
    <submittedName>
        <fullName evidence="7">TetR family transcriptional regulator</fullName>
    </submittedName>
</protein>
<keyword evidence="3" id="KW-0804">Transcription</keyword>
<keyword evidence="2 4" id="KW-0238">DNA-binding</keyword>
<dbReference type="Pfam" id="PF21935">
    <property type="entry name" value="TetR_C_45"/>
    <property type="match status" value="1"/>
</dbReference>
<feature type="domain" description="HTH tetR-type" evidence="6">
    <location>
        <begin position="36"/>
        <end position="96"/>
    </location>
</feature>
<dbReference type="PROSITE" id="PS50977">
    <property type="entry name" value="HTH_TETR_2"/>
    <property type="match status" value="1"/>
</dbReference>
<dbReference type="GO" id="GO:0000976">
    <property type="term" value="F:transcription cis-regulatory region binding"/>
    <property type="evidence" value="ECO:0007669"/>
    <property type="project" value="TreeGrafter"/>
</dbReference>
<feature type="region of interest" description="Disordered" evidence="5">
    <location>
        <begin position="1"/>
        <end position="33"/>
    </location>
</feature>
<dbReference type="EMBL" id="RBKS01000001">
    <property type="protein sequence ID" value="RKR75639.1"/>
    <property type="molecule type" value="Genomic_DNA"/>
</dbReference>